<sequence length="97" mass="10988">MVALEGDTIEDVFGRVRRHTPPVAVAIYWPETGRLEYTSFKPSDEASLGGVKEQIGGTATIGMLFEHADRQMRGQYRFNLTWDKPEMNIQRFVTTPA</sequence>
<evidence type="ECO:0000313" key="1">
    <source>
        <dbReference type="EMBL" id="KUN61935.1"/>
    </source>
</evidence>
<dbReference type="EMBL" id="LMWV01000026">
    <property type="protein sequence ID" value="KUN61935.1"/>
    <property type="molecule type" value="Genomic_DNA"/>
</dbReference>
<gene>
    <name evidence="1" type="ORF">AQJ54_32935</name>
</gene>
<keyword evidence="2" id="KW-1185">Reference proteome</keyword>
<dbReference type="AlphaFoldDB" id="A0A117QZ33"/>
<reference evidence="1 2" key="1">
    <citation type="submission" date="2015-10" db="EMBL/GenBank/DDBJ databases">
        <title>Draft genome sequence of Streptomyces griseorubiginosus DSM 40469, type strain for the species Streptomyces griseorubiginosus.</title>
        <authorList>
            <person name="Ruckert C."/>
            <person name="Winkler A."/>
            <person name="Kalinowski J."/>
            <person name="Kampfer P."/>
            <person name="Glaeser S."/>
        </authorList>
    </citation>
    <scope>NUCLEOTIDE SEQUENCE [LARGE SCALE GENOMIC DNA]</scope>
    <source>
        <strain evidence="1 2">DSM 40469</strain>
    </source>
</reference>
<proteinExistence type="predicted"/>
<protein>
    <submittedName>
        <fullName evidence="1">Uncharacterized protein</fullName>
    </submittedName>
</protein>
<evidence type="ECO:0000313" key="2">
    <source>
        <dbReference type="Proteomes" id="UP000054375"/>
    </source>
</evidence>
<name>A0A117QZ33_9ACTN</name>
<dbReference type="Proteomes" id="UP000054375">
    <property type="component" value="Unassembled WGS sequence"/>
</dbReference>
<accession>A0A117QZ33</accession>
<comment type="caution">
    <text evidence="1">The sequence shown here is derived from an EMBL/GenBank/DDBJ whole genome shotgun (WGS) entry which is preliminary data.</text>
</comment>
<organism evidence="1 2">
    <name type="scientific">Streptomyces griseorubiginosus</name>
    <dbReference type="NCBI Taxonomy" id="67304"/>
    <lineage>
        <taxon>Bacteria</taxon>
        <taxon>Bacillati</taxon>
        <taxon>Actinomycetota</taxon>
        <taxon>Actinomycetes</taxon>
        <taxon>Kitasatosporales</taxon>
        <taxon>Streptomycetaceae</taxon>
        <taxon>Streptomyces</taxon>
    </lineage>
</organism>